<feature type="region of interest" description="Disordered" evidence="1">
    <location>
        <begin position="295"/>
        <end position="317"/>
    </location>
</feature>
<comment type="caution">
    <text evidence="3">The sequence shown here is derived from an EMBL/GenBank/DDBJ whole genome shotgun (WGS) entry which is preliminary data.</text>
</comment>
<evidence type="ECO:0000256" key="1">
    <source>
        <dbReference type="SAM" id="MobiDB-lite"/>
    </source>
</evidence>
<dbReference type="Proteomes" id="UP001152484">
    <property type="component" value="Unassembled WGS sequence"/>
</dbReference>
<reference evidence="3" key="1">
    <citation type="submission" date="2022-07" db="EMBL/GenBank/DDBJ databases">
        <authorList>
            <person name="Macas J."/>
            <person name="Novak P."/>
            <person name="Neumann P."/>
        </authorList>
    </citation>
    <scope>NUCLEOTIDE SEQUENCE</scope>
</reference>
<proteinExistence type="predicted"/>
<feature type="domain" description="Transposase (putative) gypsy type" evidence="2">
    <location>
        <begin position="194"/>
        <end position="255"/>
    </location>
</feature>
<organism evidence="3 4">
    <name type="scientific">Cuscuta europaea</name>
    <name type="common">European dodder</name>
    <dbReference type="NCBI Taxonomy" id="41803"/>
    <lineage>
        <taxon>Eukaryota</taxon>
        <taxon>Viridiplantae</taxon>
        <taxon>Streptophyta</taxon>
        <taxon>Embryophyta</taxon>
        <taxon>Tracheophyta</taxon>
        <taxon>Spermatophyta</taxon>
        <taxon>Magnoliopsida</taxon>
        <taxon>eudicotyledons</taxon>
        <taxon>Gunneridae</taxon>
        <taxon>Pentapetalae</taxon>
        <taxon>asterids</taxon>
        <taxon>lamiids</taxon>
        <taxon>Solanales</taxon>
        <taxon>Convolvulaceae</taxon>
        <taxon>Cuscuteae</taxon>
        <taxon>Cuscuta</taxon>
        <taxon>Cuscuta subgen. Cuscuta</taxon>
    </lineage>
</organism>
<sequence length="317" mass="34107">MSSQSDSEDISRPPSMEEEIISDVESSSARTSVNRDSVVAEEVQASLRLELEAEEFEQVCEDEELALAFQVAEDEAQKESMVVTVAVPPPRNAEARSSQPLNPTPISVALGKKRKVKAAGKKKQAAVDAGQPVGIPEGYSYLNTAALDVKTRATRGEYMATQLLVGPSALVVDPGPDDVLLYTPAGCFAVHLLSVELGLRSPLHPFVVEYLRYVKLAPCQLTPNNHSYLAGFLSLCRSRDVEPLLDQFFLSFNLCRGGGGGTRTPVALPTYSSSQSSDSSMMSLRPTRDGKIGSATFGWPRIPSRPPFATASAGMSR</sequence>
<evidence type="ECO:0000259" key="2">
    <source>
        <dbReference type="Pfam" id="PF04195"/>
    </source>
</evidence>
<dbReference type="EMBL" id="CAMAPE010000054">
    <property type="protein sequence ID" value="CAH9111213.1"/>
    <property type="molecule type" value="Genomic_DNA"/>
</dbReference>
<dbReference type="Pfam" id="PF04195">
    <property type="entry name" value="Transposase_28"/>
    <property type="match status" value="1"/>
</dbReference>
<name>A0A9P1EKU8_CUSEU</name>
<accession>A0A9P1EKU8</accession>
<feature type="region of interest" description="Disordered" evidence="1">
    <location>
        <begin position="1"/>
        <end position="37"/>
    </location>
</feature>
<evidence type="ECO:0000313" key="4">
    <source>
        <dbReference type="Proteomes" id="UP001152484"/>
    </source>
</evidence>
<gene>
    <name evidence="3" type="ORF">CEURO_LOCUS19136</name>
</gene>
<dbReference type="AlphaFoldDB" id="A0A9P1EKU8"/>
<protein>
    <recommendedName>
        <fullName evidence="2">Transposase (putative) gypsy type domain-containing protein</fullName>
    </recommendedName>
</protein>
<evidence type="ECO:0000313" key="3">
    <source>
        <dbReference type="EMBL" id="CAH9111213.1"/>
    </source>
</evidence>
<dbReference type="InterPro" id="IPR007321">
    <property type="entry name" value="Transposase_28"/>
</dbReference>
<keyword evidence="4" id="KW-1185">Reference proteome</keyword>
<dbReference type="OrthoDB" id="687305at2759"/>